<dbReference type="Proteomes" id="UP000785200">
    <property type="component" value="Unassembled WGS sequence"/>
</dbReference>
<gene>
    <name evidence="2" type="ORF">D0Z07_1461</name>
</gene>
<organism evidence="2 3">
    <name type="scientific">Hyphodiscus hymeniophilus</name>
    <dbReference type="NCBI Taxonomy" id="353542"/>
    <lineage>
        <taxon>Eukaryota</taxon>
        <taxon>Fungi</taxon>
        <taxon>Dikarya</taxon>
        <taxon>Ascomycota</taxon>
        <taxon>Pezizomycotina</taxon>
        <taxon>Leotiomycetes</taxon>
        <taxon>Helotiales</taxon>
        <taxon>Hyphodiscaceae</taxon>
        <taxon>Hyphodiscus</taxon>
    </lineage>
</organism>
<dbReference type="EMBL" id="VNKQ01000003">
    <property type="protein sequence ID" value="KAG0652060.1"/>
    <property type="molecule type" value="Genomic_DNA"/>
</dbReference>
<reference evidence="2" key="1">
    <citation type="submission" date="2019-07" db="EMBL/GenBank/DDBJ databases">
        <title>Hyphodiscus hymeniophilus genome sequencing and assembly.</title>
        <authorList>
            <person name="Kramer G."/>
            <person name="Nodwell J."/>
        </authorList>
    </citation>
    <scope>NUCLEOTIDE SEQUENCE</scope>
    <source>
        <strain evidence="2">ATCC 34498</strain>
    </source>
</reference>
<evidence type="ECO:0000313" key="3">
    <source>
        <dbReference type="Proteomes" id="UP000785200"/>
    </source>
</evidence>
<dbReference type="PANTHER" id="PTHR42069:SF1">
    <property type="entry name" value="MARVEL DOMAIN-CONTAINING PROTEIN"/>
    <property type="match status" value="1"/>
</dbReference>
<dbReference type="PANTHER" id="PTHR42069">
    <property type="entry name" value="HYPHAL ANASTAMOSIS-8 PROTEIN"/>
    <property type="match status" value="1"/>
</dbReference>
<feature type="transmembrane region" description="Helical" evidence="1">
    <location>
        <begin position="40"/>
        <end position="61"/>
    </location>
</feature>
<keyword evidence="1" id="KW-0812">Transmembrane</keyword>
<evidence type="ECO:0000256" key="1">
    <source>
        <dbReference type="SAM" id="Phobius"/>
    </source>
</evidence>
<name>A0A9P6VR12_9HELO</name>
<evidence type="ECO:0000313" key="2">
    <source>
        <dbReference type="EMBL" id="KAG0652060.1"/>
    </source>
</evidence>
<protein>
    <submittedName>
        <fullName evidence="2">Uncharacterized protein</fullName>
    </submittedName>
</protein>
<sequence>MEDTTQVPDQKPEFTSDFEEFETRDAGYEKRQRLARVVESVRFGLTVLALLAGLTILGTSADTLSVYNKTRSGSDFIISLWPAEFDIRPTTALIVCSAIIFLTSTIALVGMKVPTIRNNPFTHSTISFAAPTICLIAALIGTSFFYGVNASNTVNSLKSWSCQWSDISMNVQPHWGQLCKESKTALYLTVMCIPVEVLVLATTAWGTMSVNRPLVITERKGSPAMS</sequence>
<dbReference type="AlphaFoldDB" id="A0A9P6VR12"/>
<keyword evidence="1" id="KW-0472">Membrane</keyword>
<feature type="transmembrane region" description="Helical" evidence="1">
    <location>
        <begin position="125"/>
        <end position="148"/>
    </location>
</feature>
<keyword evidence="1" id="KW-1133">Transmembrane helix</keyword>
<comment type="caution">
    <text evidence="2">The sequence shown here is derived from an EMBL/GenBank/DDBJ whole genome shotgun (WGS) entry which is preliminary data.</text>
</comment>
<keyword evidence="3" id="KW-1185">Reference proteome</keyword>
<proteinExistence type="predicted"/>
<feature type="transmembrane region" description="Helical" evidence="1">
    <location>
        <begin position="185"/>
        <end position="205"/>
    </location>
</feature>
<accession>A0A9P6VR12</accession>
<dbReference type="OrthoDB" id="3890746at2759"/>
<feature type="transmembrane region" description="Helical" evidence="1">
    <location>
        <begin position="91"/>
        <end position="113"/>
    </location>
</feature>